<organism evidence="6 7">
    <name type="scientific">Nocardioides lentus</name>
    <dbReference type="NCBI Taxonomy" id="338077"/>
    <lineage>
        <taxon>Bacteria</taxon>
        <taxon>Bacillati</taxon>
        <taxon>Actinomycetota</taxon>
        <taxon>Actinomycetes</taxon>
        <taxon>Propionibacteriales</taxon>
        <taxon>Nocardioidaceae</taxon>
        <taxon>Nocardioides</taxon>
    </lineage>
</organism>
<evidence type="ECO:0000313" key="7">
    <source>
        <dbReference type="Proteomes" id="UP001501612"/>
    </source>
</evidence>
<dbReference type="Proteomes" id="UP001501612">
    <property type="component" value="Unassembled WGS sequence"/>
</dbReference>
<dbReference type="InterPro" id="IPR001867">
    <property type="entry name" value="OmpR/PhoB-type_DNA-bd"/>
</dbReference>
<dbReference type="PANTHER" id="PTHR48111">
    <property type="entry name" value="REGULATOR OF RPOS"/>
    <property type="match status" value="1"/>
</dbReference>
<proteinExistence type="predicted"/>
<dbReference type="InterPro" id="IPR036388">
    <property type="entry name" value="WH-like_DNA-bd_sf"/>
</dbReference>
<dbReference type="InterPro" id="IPR016032">
    <property type="entry name" value="Sig_transdc_resp-reg_C-effctor"/>
</dbReference>
<evidence type="ECO:0000256" key="2">
    <source>
        <dbReference type="ARBA" id="ARBA00023012"/>
    </source>
</evidence>
<feature type="DNA-binding region" description="OmpR/PhoB-type" evidence="4">
    <location>
        <begin position="1"/>
        <end position="98"/>
    </location>
</feature>
<accession>A0ABN2PNV2</accession>
<keyword evidence="3 4" id="KW-0238">DNA-binding</keyword>
<name>A0ABN2PNV2_9ACTN</name>
<keyword evidence="1" id="KW-0597">Phosphoprotein</keyword>
<keyword evidence="7" id="KW-1185">Reference proteome</keyword>
<evidence type="ECO:0000313" key="6">
    <source>
        <dbReference type="EMBL" id="GAA1925677.1"/>
    </source>
</evidence>
<evidence type="ECO:0000259" key="5">
    <source>
        <dbReference type="PROSITE" id="PS51755"/>
    </source>
</evidence>
<gene>
    <name evidence="6" type="ORF">GCM10009737_29290</name>
</gene>
<keyword evidence="2" id="KW-0902">Two-component regulatory system</keyword>
<comment type="caution">
    <text evidence="6">The sequence shown here is derived from an EMBL/GenBank/DDBJ whole genome shotgun (WGS) entry which is preliminary data.</text>
</comment>
<dbReference type="PANTHER" id="PTHR48111:SF40">
    <property type="entry name" value="PHOSPHATE REGULON TRANSCRIPTIONAL REGULATORY PROTEIN PHOB"/>
    <property type="match status" value="1"/>
</dbReference>
<dbReference type="Pfam" id="PF00486">
    <property type="entry name" value="Trans_reg_C"/>
    <property type="match status" value="1"/>
</dbReference>
<dbReference type="EMBL" id="BAAAMY010000007">
    <property type="protein sequence ID" value="GAA1925677.1"/>
    <property type="molecule type" value="Genomic_DNA"/>
</dbReference>
<sequence>MLIGQDVSLDPNARQAWRAGVPVVLTRKEFDLLHALIRRPGHLVTRAELMREVWHTDFWSSTKTLDVHLGWLRRKLGDDPRRPTLITTVRGRGLRFEAGAPVAAVDGEARHDGARTLEAH</sequence>
<evidence type="ECO:0000256" key="4">
    <source>
        <dbReference type="PROSITE-ProRule" id="PRU01091"/>
    </source>
</evidence>
<feature type="domain" description="OmpR/PhoB-type" evidence="5">
    <location>
        <begin position="1"/>
        <end position="98"/>
    </location>
</feature>
<evidence type="ECO:0000256" key="3">
    <source>
        <dbReference type="ARBA" id="ARBA00023125"/>
    </source>
</evidence>
<dbReference type="CDD" id="cd00383">
    <property type="entry name" value="trans_reg_C"/>
    <property type="match status" value="1"/>
</dbReference>
<evidence type="ECO:0000256" key="1">
    <source>
        <dbReference type="ARBA" id="ARBA00022553"/>
    </source>
</evidence>
<dbReference type="SUPFAM" id="SSF46894">
    <property type="entry name" value="C-terminal effector domain of the bipartite response regulators"/>
    <property type="match status" value="1"/>
</dbReference>
<dbReference type="PROSITE" id="PS51755">
    <property type="entry name" value="OMPR_PHOB"/>
    <property type="match status" value="1"/>
</dbReference>
<dbReference type="SMART" id="SM00862">
    <property type="entry name" value="Trans_reg_C"/>
    <property type="match status" value="1"/>
</dbReference>
<reference evidence="6 7" key="1">
    <citation type="journal article" date="2019" name="Int. J. Syst. Evol. Microbiol.">
        <title>The Global Catalogue of Microorganisms (GCM) 10K type strain sequencing project: providing services to taxonomists for standard genome sequencing and annotation.</title>
        <authorList>
            <consortium name="The Broad Institute Genomics Platform"/>
            <consortium name="The Broad Institute Genome Sequencing Center for Infectious Disease"/>
            <person name="Wu L."/>
            <person name="Ma J."/>
        </authorList>
    </citation>
    <scope>NUCLEOTIDE SEQUENCE [LARGE SCALE GENOMIC DNA]</scope>
    <source>
        <strain evidence="6 7">JCM 14046</strain>
    </source>
</reference>
<dbReference type="InterPro" id="IPR039420">
    <property type="entry name" value="WalR-like"/>
</dbReference>
<protein>
    <recommendedName>
        <fullName evidence="5">OmpR/PhoB-type domain-containing protein</fullName>
    </recommendedName>
</protein>
<dbReference type="Gene3D" id="1.10.10.10">
    <property type="entry name" value="Winged helix-like DNA-binding domain superfamily/Winged helix DNA-binding domain"/>
    <property type="match status" value="1"/>
</dbReference>
<dbReference type="RefSeq" id="WP_425573210.1">
    <property type="nucleotide sequence ID" value="NZ_BAAAMY010000007.1"/>
</dbReference>